<dbReference type="SUPFAM" id="SSF47336">
    <property type="entry name" value="ACP-like"/>
    <property type="match status" value="2"/>
</dbReference>
<dbReference type="Pfam" id="PF16197">
    <property type="entry name" value="KAsynt_C_assoc"/>
    <property type="match status" value="1"/>
</dbReference>
<feature type="region of interest" description="Disordered" evidence="10">
    <location>
        <begin position="2608"/>
        <end position="2639"/>
    </location>
</feature>
<dbReference type="PANTHER" id="PTHR43775:SF20">
    <property type="entry name" value="HYBRID PKS-NRPS SYNTHETASE APDA"/>
    <property type="match status" value="1"/>
</dbReference>
<dbReference type="SMART" id="SM00827">
    <property type="entry name" value="PKS_AT"/>
    <property type="match status" value="1"/>
</dbReference>
<dbReference type="SMART" id="SM00823">
    <property type="entry name" value="PKS_PP"/>
    <property type="match status" value="2"/>
</dbReference>
<evidence type="ECO:0000256" key="5">
    <source>
        <dbReference type="ARBA" id="ARBA00022679"/>
    </source>
</evidence>
<evidence type="ECO:0000313" key="15">
    <source>
        <dbReference type="Proteomes" id="UP000244073"/>
    </source>
</evidence>
<feature type="region of interest" description="Disordered" evidence="10">
    <location>
        <begin position="2544"/>
        <end position="2593"/>
    </location>
</feature>
<dbReference type="InterPro" id="IPR018201">
    <property type="entry name" value="Ketoacyl_synth_AS"/>
</dbReference>
<dbReference type="InterPro" id="IPR032821">
    <property type="entry name" value="PKS_assoc"/>
</dbReference>
<dbReference type="GO" id="GO:0004312">
    <property type="term" value="F:fatty acid synthase activity"/>
    <property type="evidence" value="ECO:0007669"/>
    <property type="project" value="TreeGrafter"/>
</dbReference>
<dbReference type="CDD" id="cd02440">
    <property type="entry name" value="AdoMet_MTases"/>
    <property type="match status" value="1"/>
</dbReference>
<dbReference type="PROSITE" id="PS50075">
    <property type="entry name" value="CARRIER"/>
    <property type="match status" value="2"/>
</dbReference>
<feature type="domain" description="Carrier" evidence="11">
    <location>
        <begin position="3651"/>
        <end position="3729"/>
    </location>
</feature>
<dbReference type="InterPro" id="IPR016039">
    <property type="entry name" value="Thiolase-like"/>
</dbReference>
<dbReference type="InterPro" id="IPR001227">
    <property type="entry name" value="Ac_transferase_dom_sf"/>
</dbReference>
<dbReference type="InterPro" id="IPR050091">
    <property type="entry name" value="PKS_NRPS_Biosynth_Enz"/>
</dbReference>
<organism evidence="14 15">
    <name type="scientific">Aspergillus ochraceoroseus IBT 24754</name>
    <dbReference type="NCBI Taxonomy" id="1392256"/>
    <lineage>
        <taxon>Eukaryota</taxon>
        <taxon>Fungi</taxon>
        <taxon>Dikarya</taxon>
        <taxon>Ascomycota</taxon>
        <taxon>Pezizomycotina</taxon>
        <taxon>Eurotiomycetes</taxon>
        <taxon>Eurotiomycetidae</taxon>
        <taxon>Eurotiales</taxon>
        <taxon>Aspergillaceae</taxon>
        <taxon>Aspergillus</taxon>
        <taxon>Aspergillus subgen. Nidulantes</taxon>
    </lineage>
</organism>
<dbReference type="PROSITE" id="PS52019">
    <property type="entry name" value="PKS_MFAS_DH"/>
    <property type="match status" value="1"/>
</dbReference>
<dbReference type="InterPro" id="IPR020807">
    <property type="entry name" value="PKS_DH"/>
</dbReference>
<keyword evidence="5" id="KW-0808">Transferase</keyword>
<dbReference type="Gene3D" id="3.30.559.30">
    <property type="entry name" value="Nonribosomal peptide synthetase, condensation domain"/>
    <property type="match status" value="1"/>
</dbReference>
<feature type="domain" description="Ketosynthase family 3 (KS3)" evidence="12">
    <location>
        <begin position="6"/>
        <end position="445"/>
    </location>
</feature>
<comment type="similarity">
    <text evidence="8">In the C-terminal section; belongs to the NRP synthetase family.</text>
</comment>
<evidence type="ECO:0000256" key="3">
    <source>
        <dbReference type="ARBA" id="ARBA00022598"/>
    </source>
</evidence>
<dbReference type="Pfam" id="PF14765">
    <property type="entry name" value="PS-DH"/>
    <property type="match status" value="1"/>
</dbReference>
<dbReference type="InterPro" id="IPR014031">
    <property type="entry name" value="Ketoacyl_synth_C"/>
</dbReference>
<evidence type="ECO:0000256" key="2">
    <source>
        <dbReference type="ARBA" id="ARBA00022553"/>
    </source>
</evidence>
<feature type="domain" description="Carrier" evidence="11">
    <location>
        <begin position="2456"/>
        <end position="2534"/>
    </location>
</feature>
<dbReference type="InterPro" id="IPR036736">
    <property type="entry name" value="ACP-like_sf"/>
</dbReference>
<dbReference type="PANTHER" id="PTHR43775">
    <property type="entry name" value="FATTY ACID SYNTHASE"/>
    <property type="match status" value="1"/>
</dbReference>
<dbReference type="InterPro" id="IPR014030">
    <property type="entry name" value="Ketoacyl_synth_N"/>
</dbReference>
<dbReference type="InterPro" id="IPR016035">
    <property type="entry name" value="Acyl_Trfase/lysoPLipase"/>
</dbReference>
<dbReference type="InterPro" id="IPR045851">
    <property type="entry name" value="AMP-bd_C_sf"/>
</dbReference>
<feature type="active site" description="Proton donor; for dehydratase activity" evidence="9">
    <location>
        <position position="1177"/>
    </location>
</feature>
<dbReference type="InterPro" id="IPR020841">
    <property type="entry name" value="PKS_Beta-ketoAc_synthase_dom"/>
</dbReference>
<dbReference type="InterPro" id="IPR016036">
    <property type="entry name" value="Malonyl_transacylase_ACP-bd"/>
</dbReference>
<dbReference type="Gene3D" id="3.40.366.10">
    <property type="entry name" value="Malonyl-Coenzyme A Acyl Carrier Protein, domain 2"/>
    <property type="match status" value="1"/>
</dbReference>
<dbReference type="Proteomes" id="UP000244073">
    <property type="component" value="Unassembled WGS sequence"/>
</dbReference>
<dbReference type="SUPFAM" id="SSF52151">
    <property type="entry name" value="FabD/lysophospholipase-like"/>
    <property type="match status" value="1"/>
</dbReference>
<dbReference type="InterPro" id="IPR049551">
    <property type="entry name" value="PKS_DH_C"/>
</dbReference>
<feature type="compositionally biased region" description="Low complexity" evidence="10">
    <location>
        <begin position="2574"/>
        <end position="2588"/>
    </location>
</feature>
<accession>A0A2T5LWG3</accession>
<dbReference type="SUPFAM" id="SSF55048">
    <property type="entry name" value="Probable ACP-binding domain of malonyl-CoA ACP transacylase"/>
    <property type="match status" value="1"/>
</dbReference>
<dbReference type="Gene3D" id="3.40.50.720">
    <property type="entry name" value="NAD(P)-binding Rossmann-like Domain"/>
    <property type="match status" value="2"/>
</dbReference>
<protein>
    <recommendedName>
        <fullName evidence="16">Carrier domain-containing protein</fullName>
    </recommendedName>
</protein>
<evidence type="ECO:0000259" key="11">
    <source>
        <dbReference type="PROSITE" id="PS50075"/>
    </source>
</evidence>
<keyword evidence="7" id="KW-0511">Multifunctional enzyme</keyword>
<dbReference type="InterPro" id="IPR029063">
    <property type="entry name" value="SAM-dependent_MTases_sf"/>
</dbReference>
<dbReference type="InterPro" id="IPR013217">
    <property type="entry name" value="Methyltransf_12"/>
</dbReference>
<evidence type="ECO:0000256" key="4">
    <source>
        <dbReference type="ARBA" id="ARBA00022603"/>
    </source>
</evidence>
<dbReference type="InterPro" id="IPR020806">
    <property type="entry name" value="PKS_PP-bd"/>
</dbReference>
<dbReference type="CDD" id="cd00833">
    <property type="entry name" value="PKS"/>
    <property type="match status" value="1"/>
</dbReference>
<dbReference type="PROSITE" id="PS00455">
    <property type="entry name" value="AMP_BINDING"/>
    <property type="match status" value="1"/>
</dbReference>
<dbReference type="Gene3D" id="3.30.559.10">
    <property type="entry name" value="Chloramphenicol acetyltransferase-like domain"/>
    <property type="match status" value="1"/>
</dbReference>
<name>A0A2T5LWG3_9EURO</name>
<evidence type="ECO:0000256" key="8">
    <source>
        <dbReference type="ARBA" id="ARBA00029443"/>
    </source>
</evidence>
<dbReference type="RefSeq" id="XP_040752012.1">
    <property type="nucleotide sequence ID" value="XM_040895931.1"/>
</dbReference>
<gene>
    <name evidence="14" type="ORF">P175DRAFT_0492959</name>
</gene>
<dbReference type="Pfam" id="PF00668">
    <property type="entry name" value="Condensation"/>
    <property type="match status" value="1"/>
</dbReference>
<dbReference type="SMART" id="SM00826">
    <property type="entry name" value="PKS_DH"/>
    <property type="match status" value="1"/>
</dbReference>
<dbReference type="GO" id="GO:0009403">
    <property type="term" value="P:toxin biosynthetic process"/>
    <property type="evidence" value="ECO:0007669"/>
    <property type="project" value="UniProtKB-ARBA"/>
</dbReference>
<dbReference type="GO" id="GO:0008168">
    <property type="term" value="F:methyltransferase activity"/>
    <property type="evidence" value="ECO:0007669"/>
    <property type="project" value="UniProtKB-KW"/>
</dbReference>
<dbReference type="SUPFAM" id="SSF53901">
    <property type="entry name" value="Thiolase-like"/>
    <property type="match status" value="1"/>
</dbReference>
<dbReference type="InterPro" id="IPR042099">
    <property type="entry name" value="ANL_N_sf"/>
</dbReference>
<evidence type="ECO:0000256" key="7">
    <source>
        <dbReference type="ARBA" id="ARBA00023268"/>
    </source>
</evidence>
<dbReference type="SUPFAM" id="SSF53335">
    <property type="entry name" value="S-adenosyl-L-methionine-dependent methyltransferases"/>
    <property type="match status" value="1"/>
</dbReference>
<dbReference type="Pfam" id="PF21089">
    <property type="entry name" value="PKS_DH_N"/>
    <property type="match status" value="1"/>
</dbReference>
<dbReference type="GO" id="GO:0032259">
    <property type="term" value="P:methylation"/>
    <property type="evidence" value="ECO:0007669"/>
    <property type="project" value="UniProtKB-KW"/>
</dbReference>
<feature type="region of interest" description="C-terminal hotdog fold" evidence="9">
    <location>
        <begin position="1115"/>
        <end position="1269"/>
    </location>
</feature>
<dbReference type="Pfam" id="PF00698">
    <property type="entry name" value="Acyl_transf_1"/>
    <property type="match status" value="1"/>
</dbReference>
<evidence type="ECO:0000256" key="9">
    <source>
        <dbReference type="PROSITE-ProRule" id="PRU01363"/>
    </source>
</evidence>
<evidence type="ECO:0000256" key="1">
    <source>
        <dbReference type="ARBA" id="ARBA00022450"/>
    </source>
</evidence>
<feature type="active site" description="Proton acceptor; for dehydratase activity" evidence="9">
    <location>
        <position position="993"/>
    </location>
</feature>
<evidence type="ECO:0000256" key="10">
    <source>
        <dbReference type="SAM" id="MobiDB-lite"/>
    </source>
</evidence>
<dbReference type="InterPro" id="IPR001242">
    <property type="entry name" value="Condensation_dom"/>
</dbReference>
<keyword evidence="4" id="KW-0489">Methyltransferase</keyword>
<dbReference type="InterPro" id="IPR000873">
    <property type="entry name" value="AMP-dep_synth/lig_dom"/>
</dbReference>
<reference evidence="14 15" key="1">
    <citation type="journal article" date="2018" name="Proc. Natl. Acad. Sci. U.S.A.">
        <title>Linking secondary metabolites to gene clusters through genome sequencing of six diverse Aspergillus species.</title>
        <authorList>
            <person name="Kaerboelling I."/>
            <person name="Vesth T.C."/>
            <person name="Frisvad J.C."/>
            <person name="Nybo J.L."/>
            <person name="Theobald S."/>
            <person name="Kuo A."/>
            <person name="Bowyer P."/>
            <person name="Matsuda Y."/>
            <person name="Mondo S."/>
            <person name="Lyhne E.K."/>
            <person name="Kogle M.E."/>
            <person name="Clum A."/>
            <person name="Lipzen A."/>
            <person name="Salamov A."/>
            <person name="Ngan C.Y."/>
            <person name="Daum C."/>
            <person name="Chiniquy J."/>
            <person name="Barry K."/>
            <person name="LaButti K."/>
            <person name="Haridas S."/>
            <person name="Simmons B.A."/>
            <person name="Magnuson J.K."/>
            <person name="Mortensen U.H."/>
            <person name="Larsen T.O."/>
            <person name="Grigoriev I.V."/>
            <person name="Baker S.E."/>
            <person name="Andersen M.R."/>
        </authorList>
    </citation>
    <scope>NUCLEOTIDE SEQUENCE [LARGE SCALE GENOMIC DNA]</scope>
    <source>
        <strain evidence="14 15">IBT 24754</strain>
    </source>
</reference>
<dbReference type="GO" id="GO:0031177">
    <property type="term" value="F:phosphopantetheine binding"/>
    <property type="evidence" value="ECO:0007669"/>
    <property type="project" value="InterPro"/>
</dbReference>
<dbReference type="Gene3D" id="3.10.129.110">
    <property type="entry name" value="Polyketide synthase dehydratase"/>
    <property type="match status" value="1"/>
</dbReference>
<dbReference type="CDD" id="cd19532">
    <property type="entry name" value="C_PKS-NRPS"/>
    <property type="match status" value="1"/>
</dbReference>
<dbReference type="Gene3D" id="3.40.50.150">
    <property type="entry name" value="Vaccinia Virus protein VP39"/>
    <property type="match status" value="1"/>
</dbReference>
<dbReference type="InterPro" id="IPR013968">
    <property type="entry name" value="PKS_KR"/>
</dbReference>
<dbReference type="GO" id="GO:0006633">
    <property type="term" value="P:fatty acid biosynthetic process"/>
    <property type="evidence" value="ECO:0007669"/>
    <property type="project" value="InterPro"/>
</dbReference>
<dbReference type="VEuPathDB" id="FungiDB:P175DRAFT_0492959"/>
<dbReference type="Pfam" id="PF00109">
    <property type="entry name" value="ketoacyl-synt"/>
    <property type="match status" value="1"/>
</dbReference>
<dbReference type="Pfam" id="PF00501">
    <property type="entry name" value="AMP-binding"/>
    <property type="match status" value="1"/>
</dbReference>
<evidence type="ECO:0000259" key="13">
    <source>
        <dbReference type="PROSITE" id="PS52019"/>
    </source>
</evidence>
<dbReference type="SUPFAM" id="SSF51735">
    <property type="entry name" value="NAD(P)-binding Rossmann-fold domains"/>
    <property type="match status" value="2"/>
</dbReference>
<dbReference type="GeneID" id="63812813"/>
<dbReference type="PROSITE" id="PS00606">
    <property type="entry name" value="KS3_1"/>
    <property type="match status" value="1"/>
</dbReference>
<dbReference type="InterPro" id="IPR013120">
    <property type="entry name" value="FAR_NAD-bd"/>
</dbReference>
<dbReference type="InterPro" id="IPR023213">
    <property type="entry name" value="CAT-like_dom_sf"/>
</dbReference>
<dbReference type="CDD" id="cd05930">
    <property type="entry name" value="A_NRPS"/>
    <property type="match status" value="1"/>
</dbReference>
<dbReference type="EMBL" id="MSFN02000004">
    <property type="protein sequence ID" value="PTU20620.1"/>
    <property type="molecule type" value="Genomic_DNA"/>
</dbReference>
<dbReference type="SUPFAM" id="SSF56801">
    <property type="entry name" value="Acetyl-CoA synthetase-like"/>
    <property type="match status" value="1"/>
</dbReference>
<dbReference type="InterPro" id="IPR042104">
    <property type="entry name" value="PKS_dehydratase_sf"/>
</dbReference>
<dbReference type="Pfam" id="PF08659">
    <property type="entry name" value="KR"/>
    <property type="match status" value="1"/>
</dbReference>
<proteinExistence type="inferred from homology"/>
<dbReference type="InterPro" id="IPR014043">
    <property type="entry name" value="Acyl_transferase_dom"/>
</dbReference>
<evidence type="ECO:0000259" key="12">
    <source>
        <dbReference type="PROSITE" id="PS52004"/>
    </source>
</evidence>
<dbReference type="GO" id="GO:0004315">
    <property type="term" value="F:3-oxoacyl-[acyl-carrier-protein] synthase activity"/>
    <property type="evidence" value="ECO:0007669"/>
    <property type="project" value="InterPro"/>
</dbReference>
<dbReference type="InterPro" id="IPR009081">
    <property type="entry name" value="PP-bd_ACP"/>
</dbReference>
<dbReference type="InterPro" id="IPR020845">
    <property type="entry name" value="AMP-binding_CS"/>
</dbReference>
<dbReference type="SMART" id="SM00825">
    <property type="entry name" value="PKS_KS"/>
    <property type="match status" value="1"/>
</dbReference>
<dbReference type="InterPro" id="IPR006162">
    <property type="entry name" value="Ppantetheine_attach_site"/>
</dbReference>
<evidence type="ECO:0000313" key="14">
    <source>
        <dbReference type="EMBL" id="PTU20620.1"/>
    </source>
</evidence>
<feature type="domain" description="PKS/mFAS DH" evidence="13">
    <location>
        <begin position="961"/>
        <end position="1269"/>
    </location>
</feature>
<dbReference type="PROSITE" id="PS00012">
    <property type="entry name" value="PHOSPHOPANTETHEINE"/>
    <property type="match status" value="1"/>
</dbReference>
<dbReference type="Gene3D" id="1.10.1200.10">
    <property type="entry name" value="ACP-like"/>
    <property type="match status" value="2"/>
</dbReference>
<keyword evidence="1" id="KW-0596">Phosphopantetheine</keyword>
<dbReference type="Gene3D" id="3.30.300.30">
    <property type="match status" value="1"/>
</dbReference>
<keyword evidence="2" id="KW-0597">Phosphoprotein</keyword>
<dbReference type="Pfam" id="PF02801">
    <property type="entry name" value="Ketoacyl-synt_C"/>
    <property type="match status" value="1"/>
</dbReference>
<dbReference type="Gene3D" id="3.40.50.12780">
    <property type="entry name" value="N-terminal domain of ligase-like"/>
    <property type="match status" value="1"/>
</dbReference>
<dbReference type="InterPro" id="IPR057326">
    <property type="entry name" value="KR_dom"/>
</dbReference>
<dbReference type="Gene3D" id="3.40.47.10">
    <property type="match status" value="1"/>
</dbReference>
<dbReference type="Pfam" id="PF07993">
    <property type="entry name" value="NAD_binding_4"/>
    <property type="match status" value="1"/>
</dbReference>
<feature type="region of interest" description="N-terminal hotdog fold" evidence="9">
    <location>
        <begin position="961"/>
        <end position="1100"/>
    </location>
</feature>
<sequence length="4064" mass="442494">MDSRQPEPIAIVGSACRFPGGANTPSALWELLKNPRDVCMDIPDDRFNTTGFYHPDGSHHGTTNVRKSYLMQEDLRVFDAAFFNISPNEADSMDPQQRLLLETVYEALEAGGHTIDGLRGSDTAVYTGTMGVDYNDTGVRDLNTVPTYFATGVNRAIISNRVSYVFDWHGPSMTIDTACSSSLIAVHQGVKALRTGESRVALACGTQVILNPEMYVIESKLKMLSPTGRSRMWDADADGYARGEGVAAIVLKRLSDAIADGDHIECLIRETGSNQDGHSNGITVPSTEAQAALIQQTYARAGLDPEHRPEDRPQFFEAHGTGTKAGDPKEAAAIYRSFGRPNRAEDDDDDDVPLYVGSVKTVIGHLEGSAGLAGLLKGSASIQSGFIAPNLLFNRLNPDIEPFYKGLRVPTELTPWPQLPDGVPRRVSVNSFGFGGSNAHAILEQYSGLPAKTQGTAAGQSDSVFTPFVFSALTEESLVAQLRAYSEHLKAHQEIDACDLAWTLQSRRSQLPTRVAFSAKDVEALASKIDAKLAPLAQNPGIAVGTRASSKVASTAPKILGVFTGQGAQWATMGAELVRASPFVVQRLEELEASLDTLPPADRPAWRLRDELLAAGDASRIGEAALSQPLCTAIQVVLVDLLRAAGVTFSAVVGHSSGEIAAAYAAGFLSAHDAVRIAYYRGLHARLAGNASTGQKGAMLAVGTSWEDAQDLIDLRTFKGRLAIAAHNSGASVTLSGDVDAVVRAKKVFDEEKKFARLLKVDTAYHSHHMWPCGDAYVASLQGCGIQVNRDRRDNTSSCAWFSSVNPSSQEMDPTEDLKDVYWRDNMTNAVLFADAVKNAVASEDQITLALEIGPHPALKGPATQNISDVRPAPLPYSGVLSRGANDVEAFSDALGFLWTHSGSQAVDFQSYNAQVTGSGPERQPPRLVVGLPSYQWNHTRTHWNESRRSRKLRGRNQATHELLGSPAPESNPHDLRWANVLKVSEIPWLDGHRLQGQIVFPAAGYVAMALEASKFLAAENPIRLLELHDMSIPRAITFEEGDTSGVETLVTLTEVRHSQGQQTTTANFSCYSLPVLSTGSEQEMELVATATVNVVLGGPSRDALSGLPLQDYNMYPIDADRFYSTLDNIGYGYSGPFRTFSSIKRRLDHAIGQVGSYPYPDAAEATFYLVHPSTLDVAFHAGMVAYSAPGDERLWSLHVPTGIRSIRVNPAACPSLPTSGSQVPVCATIDSTSDSFSAYIDLLSEDGQQCMVQIEDLAIKPFAPATEADDRVLFTSTKLDAAVPDGAAVAEGVRPAAVEVELAHACERIAYYYLRKWDSELSDAEWAKGQPHHQYLRNWAKRTLDMANRGQHPTLRREWVEDGPQQIEALIRRYADNLDVKMIVTVGEKIPPTVRGETTILEHLLRDNMLDDFYQLGSGFQRYNKFLASMMKQITHRYPHTRILEIGAGTGGATKYVLKEMGDKMASYTYTDISVGFFAKAAEIFARYSDKMTFKVLDVEKSPAAQGYVEGSYDIVIASNVLHATASLHTTLVNARKLLKPGGYLLLLEITNNEPIRTGFIWGTLAGWWLGVDDGRPWAPTITPGKWHASLRKAGFSGVDAVTPEIDGIAWPFSIMAAQAVDDRVQFLRQPLSARSPMVYMDHLVILGNRSLATACLAEELADQLRRFCGELTILDALPTEEEALDIPPMTTFINLVDLDAPLFKGLGAEQMDGLKRMVELAKHILWITAGALVEQPYHMASITFSRAVRREAGHVSLNHLDIADLQQPGLAKAIAQHLLQQFALNEWETAIGGDGQPDHQQMLWSKEPEAFLDRGKLLLPRLMSNVDQNARLNSFRRVVTKEVPLSASSVSLVPPSATSPPSLVEPACIATPPGGAPGISRVDASSLMALSVSPDTFLFLATGKDHATGRPVVLLSTTNSVEMTPIIASVPADVDANRSSDPPSQATSRLIIATASELLAESLLQHLSSGSHLLVHCSAQDRFLAAALSRRASSQAAVRVSFTYEADDEKDLVDSSWIKLSSRESQYVTRKTIQRANPTHFLDLTAKPSATPGDISLRVARALPSACQRIHLASLVRDKSSFLPSQYDAEALASLLGDAYARARVSEVASTAQAAVHDLVVSVDHITADTPCHTTSAVDWPSDALVKVNVRPLEASGLFSKDKTYLLVGLSGKIGQSLTEWMVSNGAGCVCLTSRRPLIDDRWLRSFAGTGATVKVCSMDVTDLRSVENVVQEIRASCPPIGGVANGAMVLHDTLFSKMSTDKMQQVLAPKIDGSNHLDRVFYKDDLDFFVFFSSASCVVGNLGQSNYAAANGYINSLARQRRRRGVAASTFDIGQVAGIGYIETAGQAVMDQLASLGLRPLSETDLRQAFAETIRAGRPAADDVNSTSIPDAVLTTGIRHFSEDEDIKGPWFANAFFSHCVIDSKTQEVDSQDQDKKSNIPAARQLMKATSREQALDILQECLAAKLRVILQLSSQSIDYDAPLVDLGIDSLVAVEVRSWFLKEVKVDIPVLKVVGGASLAELCQRAMEKIPEELLAGVGKPAEEEPPKASAPVSQPQPPAKAQLQIPLRSTTPGSGPASESSASPCLTPGTPLFTDGVSSISITEASTRSASPAEGSKGSKEVSSPAHSYFPPPQPAAAAAAAVERPARRFIKSVPISFGQSRFWFLQQLLEDQRTHNVAYYYHVKGDLNVDDMERAVRVVATRHEALRTCFVPDEADAAQAYQKVLPSSPIRLRCKKINSKSDVDSEYQRLRMQDLDLASGELLRLVLLTLAPSSHYLLVYHHHIIMDGISLQVFLADLEKAYNGESLGPAPRQYPDFSAAQRQAVDNGGMEEELKYWRGVFPAHEQPPILPLLPMARTSSRVPMVKFDTHQVQQRIEPTLAARIRAVSKAQRSTPFHLYLAAFKAMLFCFTDADDLTIGVADGARNDPSVMGSIGFFLNLLTLRFRRQPEQSFADAIVEARKTSHAALENSRLPFDVLLTKLNVERRSTHSPFFQAFLDYRQGLQEKQAWGNCQLEMSDEVHTGKTAYDLTVDVTDGDTDAVLMFRAQKSIYDWTATQLLGDTYVHFLDALTSNPSLVMNDIPLFGDEQLAEAVRIGRGPKLVSDWPETLPHRIDQAAQGNQDKVALMDGTGKELTYRAMTSRLEAIAESLHNAGVRAGQRVLVFQQATADWPCSMLAIMRIGAVYVPLDLRNPIPRLAAVAQDCEPAAVLVDATTLDDAPQLGVPSAHILNVAGIGLAASAPIVNQARADSPAAILYTSGSTGVPKGIVVTHAGLRNEIEGYTKMWKLGAERVLQQSAFTFNHSSDQMYTGLVNGGMVYIVPWEKRGNPLEITKIIQQHGITYTKATPSEYSLWMQFGGDDLRRAAAWRFAFGGGESLTPAVTQEFADLELPQLRLFNSYGPTEISISSTKMEIAYRDQGALERMGRIPCGYSLPNYYMYAVDEQLRPVPAGMPGQLCIGGAGVSLGYLKNQALTDKHFVPNPFATAEDIANGWTRMYLTGDIGHLETDGAMVFRSRMAGDTQVKIRGLRIELTDIESNIVAAAGGALRDAVVTLREGNPEFLVAHVVFAPQQSAGIADREAFLQQLLHNLAVPQYMVPVVAIPLDALPLTNHSKVNRKVVQGLPLPQRARSSDPDEDAEMMMTETMARLRALWREVLGKNIDQLGLDITPSTSFFLVGGNSLLIIRLQARIRSEFDVAVSLVDLLGANTLRQMARRIEEAATVKVLDWDHETTPPVVPSFLQAVCSPTGPDQARTPGKTILLTGATGFLSRFLLPQLIARPDVDTIHCVAVRDADKLSSSPKIVPHTGDLSLPLLGLSEDMFRDLARTVDVILHMGAARSFWDSYHVLRATNVLATKTLVMLAAPRRVPIHYLSTGAAEHDHPPAADGSNGYTATRWASERILERSSTTRGVPSYVYRFLPAAAQRSAPPAVLEEFLRCADLTAALPDLRGWQGRLDLLPAEPLAHELSRVLLDTPAHAHRTQVRHFESPATVSGAELATYLAEHRGSRADLPRVPLLQWIGRVKKSGFVYFLASHEATLDKPTDGQGSVKLQMHR</sequence>
<dbReference type="Pfam" id="PF00550">
    <property type="entry name" value="PP-binding"/>
    <property type="match status" value="2"/>
</dbReference>
<dbReference type="InterPro" id="IPR036291">
    <property type="entry name" value="NAD(P)-bd_dom_sf"/>
</dbReference>
<keyword evidence="6" id="KW-0677">Repeat</keyword>
<dbReference type="OrthoDB" id="329835at2759"/>
<dbReference type="PROSITE" id="PS52004">
    <property type="entry name" value="KS3_2"/>
    <property type="match status" value="1"/>
</dbReference>
<dbReference type="SMART" id="SM00822">
    <property type="entry name" value="PKS_KR"/>
    <property type="match status" value="1"/>
</dbReference>
<dbReference type="FunFam" id="3.40.47.10:FF:000019">
    <property type="entry name" value="Polyketide synthase type I"/>
    <property type="match status" value="1"/>
</dbReference>
<dbReference type="SUPFAM" id="SSF52777">
    <property type="entry name" value="CoA-dependent acyltransferases"/>
    <property type="match status" value="2"/>
</dbReference>
<dbReference type="InterPro" id="IPR049552">
    <property type="entry name" value="PKS_DH_N"/>
</dbReference>
<keyword evidence="3" id="KW-0436">Ligase</keyword>
<dbReference type="Pfam" id="PF08242">
    <property type="entry name" value="Methyltransf_12"/>
    <property type="match status" value="1"/>
</dbReference>
<dbReference type="GO" id="GO:0016874">
    <property type="term" value="F:ligase activity"/>
    <property type="evidence" value="ECO:0007669"/>
    <property type="project" value="UniProtKB-KW"/>
</dbReference>
<evidence type="ECO:0008006" key="16">
    <source>
        <dbReference type="Google" id="ProtNLM"/>
    </source>
</evidence>
<dbReference type="InterPro" id="IPR049900">
    <property type="entry name" value="PKS_mFAS_DH"/>
</dbReference>
<comment type="caution">
    <text evidence="14">The sequence shown here is derived from an EMBL/GenBank/DDBJ whole genome shotgun (WGS) entry which is preliminary data.</text>
</comment>
<evidence type="ECO:0000256" key="6">
    <source>
        <dbReference type="ARBA" id="ARBA00022737"/>
    </source>
</evidence>